<organism evidence="6 7">
    <name type="scientific">Desulfoglaeba alkanexedens ALDC</name>
    <dbReference type="NCBI Taxonomy" id="980445"/>
    <lineage>
        <taxon>Bacteria</taxon>
        <taxon>Pseudomonadati</taxon>
        <taxon>Thermodesulfobacteriota</taxon>
        <taxon>Syntrophobacteria</taxon>
        <taxon>Syntrophobacterales</taxon>
        <taxon>Syntrophobacteraceae</taxon>
        <taxon>Desulfoglaeba</taxon>
    </lineage>
</organism>
<reference evidence="6 7" key="1">
    <citation type="submission" date="2019-05" db="EMBL/GenBank/DDBJ databases">
        <title>The Complete Genome Sequence of the n-alkane-degrading Desulfoglaeba alkanexedens ALDC reveals multiple alkylsuccinate synthase gene clusters.</title>
        <authorList>
            <person name="Callaghan A.V."/>
            <person name="Davidova I.A."/>
            <person name="Duncan K.E."/>
            <person name="Morris B."/>
            <person name="McInerney M.J."/>
        </authorList>
    </citation>
    <scope>NUCLEOTIDE SEQUENCE [LARGE SCALE GENOMIC DNA]</scope>
    <source>
        <strain evidence="6 7">ALDC</strain>
    </source>
</reference>
<dbReference type="Gene3D" id="3.20.20.20">
    <property type="entry name" value="Dihydropteroate synthase-like"/>
    <property type="match status" value="1"/>
</dbReference>
<evidence type="ECO:0000256" key="4">
    <source>
        <dbReference type="ARBA" id="ARBA00023014"/>
    </source>
</evidence>
<sequence>MKLNVAEILKHLPKTNCKKCGELTCMAFAARLAKRDISLEACPPLFTPEYESNRKALEAILKGAAA</sequence>
<dbReference type="OrthoDB" id="9789936at2"/>
<evidence type="ECO:0000256" key="1">
    <source>
        <dbReference type="ARBA" id="ARBA00022485"/>
    </source>
</evidence>
<dbReference type="PANTHER" id="PTHR36214">
    <property type="match status" value="1"/>
</dbReference>
<dbReference type="PROSITE" id="PS51656">
    <property type="entry name" value="4FE4S"/>
    <property type="match status" value="1"/>
</dbReference>
<feature type="domain" description="4Fe-4S" evidence="5">
    <location>
        <begin position="1"/>
        <end position="59"/>
    </location>
</feature>
<protein>
    <recommendedName>
        <fullName evidence="5">4Fe-4S domain-containing protein</fullName>
    </recommendedName>
</protein>
<keyword evidence="3" id="KW-0408">Iron</keyword>
<evidence type="ECO:0000313" key="7">
    <source>
        <dbReference type="Proteomes" id="UP000298602"/>
    </source>
</evidence>
<evidence type="ECO:0000256" key="3">
    <source>
        <dbReference type="ARBA" id="ARBA00023004"/>
    </source>
</evidence>
<keyword evidence="2" id="KW-0479">Metal-binding</keyword>
<evidence type="ECO:0000259" key="5">
    <source>
        <dbReference type="PROSITE" id="PS51656"/>
    </source>
</evidence>
<dbReference type="InterPro" id="IPR007202">
    <property type="entry name" value="4Fe-4S_dom"/>
</dbReference>
<keyword evidence="7" id="KW-1185">Reference proteome</keyword>
<dbReference type="Proteomes" id="UP000298602">
    <property type="component" value="Chromosome"/>
</dbReference>
<reference evidence="6 7" key="2">
    <citation type="submission" date="2019-05" db="EMBL/GenBank/DDBJ databases">
        <authorList>
            <person name="Suflita J.M."/>
            <person name="Marks C.R."/>
        </authorList>
    </citation>
    <scope>NUCLEOTIDE SEQUENCE [LARGE SCALE GENOMIC DNA]</scope>
    <source>
        <strain evidence="6 7">ALDC</strain>
    </source>
</reference>
<dbReference type="GO" id="GO:0051539">
    <property type="term" value="F:4 iron, 4 sulfur cluster binding"/>
    <property type="evidence" value="ECO:0007669"/>
    <property type="project" value="UniProtKB-KW"/>
</dbReference>
<dbReference type="Pfam" id="PF04060">
    <property type="entry name" value="FeS"/>
    <property type="match status" value="1"/>
</dbReference>
<evidence type="ECO:0000313" key="6">
    <source>
        <dbReference type="EMBL" id="QCQ22475.1"/>
    </source>
</evidence>
<dbReference type="PANTHER" id="PTHR36214:SF3">
    <property type="entry name" value="ACETYL-COA DECARBONYLASE_SYNTHASE COMPLEX SUBUNIT GAMMA"/>
    <property type="match status" value="1"/>
</dbReference>
<dbReference type="RefSeq" id="WP_137424668.1">
    <property type="nucleotide sequence ID" value="NZ_CP040098.1"/>
</dbReference>
<dbReference type="AlphaFoldDB" id="A0A4P8L5V8"/>
<evidence type="ECO:0000256" key="2">
    <source>
        <dbReference type="ARBA" id="ARBA00022723"/>
    </source>
</evidence>
<gene>
    <name evidence="6" type="ORF">FDQ92_10055</name>
</gene>
<dbReference type="KEGG" id="dax:FDQ92_10055"/>
<name>A0A4P8L5V8_9BACT</name>
<keyword evidence="1" id="KW-0004">4Fe-4S</keyword>
<dbReference type="InterPro" id="IPR011005">
    <property type="entry name" value="Dihydropteroate_synth-like_sf"/>
</dbReference>
<keyword evidence="4" id="KW-0411">Iron-sulfur</keyword>
<proteinExistence type="predicted"/>
<dbReference type="EMBL" id="CP040098">
    <property type="protein sequence ID" value="QCQ22475.1"/>
    <property type="molecule type" value="Genomic_DNA"/>
</dbReference>
<dbReference type="GO" id="GO:0046872">
    <property type="term" value="F:metal ion binding"/>
    <property type="evidence" value="ECO:0007669"/>
    <property type="project" value="UniProtKB-KW"/>
</dbReference>
<accession>A0A4P8L5V8</accession>
<dbReference type="InterPro" id="IPR051069">
    <property type="entry name" value="ACDS_complex_subunit"/>
</dbReference>